<dbReference type="GO" id="GO:0004177">
    <property type="term" value="F:aminopeptidase activity"/>
    <property type="evidence" value="ECO:0007669"/>
    <property type="project" value="UniProtKB-KW"/>
</dbReference>
<keyword evidence="2" id="KW-0031">Aminopeptidase</keyword>
<keyword evidence="2" id="KW-0645">Protease</keyword>
<gene>
    <name evidence="2" type="ORF">FHU40_000450</name>
</gene>
<dbReference type="InterPro" id="IPR052170">
    <property type="entry name" value="M29_Exopeptidase"/>
</dbReference>
<dbReference type="Pfam" id="PF26233">
    <property type="entry name" value="NicX"/>
    <property type="match status" value="1"/>
</dbReference>
<dbReference type="Proteomes" id="UP000589626">
    <property type="component" value="Unassembled WGS sequence"/>
</dbReference>
<evidence type="ECO:0000313" key="2">
    <source>
        <dbReference type="EMBL" id="MBB3040649.1"/>
    </source>
</evidence>
<dbReference type="PANTHER" id="PTHR34448:SF1">
    <property type="entry name" value="BLL6088 PROTEIN"/>
    <property type="match status" value="1"/>
</dbReference>
<keyword evidence="1" id="KW-0479">Metal-binding</keyword>
<dbReference type="SUPFAM" id="SSF144052">
    <property type="entry name" value="Thermophilic metalloprotease-like"/>
    <property type="match status" value="1"/>
</dbReference>
<keyword evidence="3" id="KW-1185">Reference proteome</keyword>
<comment type="caution">
    <text evidence="2">The sequence shown here is derived from an EMBL/GenBank/DDBJ whole genome shotgun (WGS) entry which is preliminary data.</text>
</comment>
<protein>
    <submittedName>
        <fullName evidence="2">Leucyl aminopeptidase (Aminopeptidase T)</fullName>
    </submittedName>
</protein>
<dbReference type="AlphaFoldDB" id="A0A7W4VSN2"/>
<dbReference type="InterPro" id="IPR058739">
    <property type="entry name" value="NicX"/>
</dbReference>
<organism evidence="2 3">
    <name type="scientific">Nocardioides soli</name>
    <dbReference type="NCBI Taxonomy" id="1036020"/>
    <lineage>
        <taxon>Bacteria</taxon>
        <taxon>Bacillati</taxon>
        <taxon>Actinomycetota</taxon>
        <taxon>Actinomycetes</taxon>
        <taxon>Propionibacteriales</taxon>
        <taxon>Nocardioidaceae</taxon>
        <taxon>Nocardioides</taxon>
    </lineage>
</organism>
<dbReference type="EMBL" id="JACHWR010000001">
    <property type="protein sequence ID" value="MBB3040649.1"/>
    <property type="molecule type" value="Genomic_DNA"/>
</dbReference>
<evidence type="ECO:0000256" key="1">
    <source>
        <dbReference type="ARBA" id="ARBA00022723"/>
    </source>
</evidence>
<keyword evidence="2" id="KW-0378">Hydrolase</keyword>
<sequence>MTALPEVTVGRVLDQCLATASGEEIVLLADEETDPIVLEALVRGLEERRAIPVVARVPRYVVPGSEPPAAVAALLASAAGAIELTSTFIGSSVARQRATAAGTRYLAMPGVRADTFRLSGPLDVDFDALRGLTEHVAAAWGRATTYRLTTPAGTDLSGSVEKRPGRALFGVARELGEYMAPPDVEAGTAPVEATSQGVVVIDADFLFMGQGPLAGEVALHFENGRLRGVEGAEAGRLTEMIERCADPRMDNLAEVSVGLNPNGRVCGVPMETESTLGSAHIALGNSIAYGGTVDAVAHLDCVMQHSTLELDGEVVISDGVLTSDTRSDMH</sequence>
<dbReference type="RefSeq" id="WP_183590656.1">
    <property type="nucleotide sequence ID" value="NZ_JACHWR010000001.1"/>
</dbReference>
<reference evidence="2 3" key="1">
    <citation type="submission" date="2020-08" db="EMBL/GenBank/DDBJ databases">
        <title>Sequencing the genomes of 1000 actinobacteria strains.</title>
        <authorList>
            <person name="Klenk H.-P."/>
        </authorList>
    </citation>
    <scope>NUCLEOTIDE SEQUENCE [LARGE SCALE GENOMIC DNA]</scope>
    <source>
        <strain evidence="2 3">DSM 105498</strain>
    </source>
</reference>
<name>A0A7W4VSN2_9ACTN</name>
<proteinExistence type="predicted"/>
<dbReference type="GO" id="GO:0046872">
    <property type="term" value="F:metal ion binding"/>
    <property type="evidence" value="ECO:0007669"/>
    <property type="project" value="UniProtKB-KW"/>
</dbReference>
<accession>A0A7W4VSN2</accession>
<evidence type="ECO:0000313" key="3">
    <source>
        <dbReference type="Proteomes" id="UP000589626"/>
    </source>
</evidence>
<dbReference type="PANTHER" id="PTHR34448">
    <property type="entry name" value="AMINOPEPTIDASE"/>
    <property type="match status" value="1"/>
</dbReference>